<dbReference type="AlphaFoldDB" id="A0A158G345"/>
<dbReference type="EMBL" id="FCON02000009">
    <property type="protein sequence ID" value="SAL26505.1"/>
    <property type="molecule type" value="Genomic_DNA"/>
</dbReference>
<gene>
    <name evidence="1" type="ORF">AWB68_01224</name>
</gene>
<sequence length="72" mass="8230">MDDETVIGKDCSHWIGLIRCKYSWNVLGLIKGISMVNCVSANLLMREHWIIDYRIQDPDDDGKAKRITCATC</sequence>
<name>A0A158G345_9BURK</name>
<dbReference type="Proteomes" id="UP000054770">
    <property type="component" value="Unassembled WGS sequence"/>
</dbReference>
<reference evidence="1" key="1">
    <citation type="submission" date="2016-01" db="EMBL/GenBank/DDBJ databases">
        <authorList>
            <person name="Peeters C."/>
        </authorList>
    </citation>
    <scope>NUCLEOTIDE SEQUENCE [LARGE SCALE GENOMIC DNA]</scope>
    <source>
        <strain evidence="1">LMG 22940</strain>
    </source>
</reference>
<protein>
    <submittedName>
        <fullName evidence="1">Uncharacterized protein</fullName>
    </submittedName>
</protein>
<proteinExistence type="predicted"/>
<dbReference type="RefSeq" id="WP_087643456.1">
    <property type="nucleotide sequence ID" value="NZ_FCON02000009.1"/>
</dbReference>
<organism evidence="1 2">
    <name type="scientific">Caballeronia choica</name>
    <dbReference type="NCBI Taxonomy" id="326476"/>
    <lineage>
        <taxon>Bacteria</taxon>
        <taxon>Pseudomonadati</taxon>
        <taxon>Pseudomonadota</taxon>
        <taxon>Betaproteobacteria</taxon>
        <taxon>Burkholderiales</taxon>
        <taxon>Burkholderiaceae</taxon>
        <taxon>Caballeronia</taxon>
    </lineage>
</organism>
<evidence type="ECO:0000313" key="2">
    <source>
        <dbReference type="Proteomes" id="UP000054770"/>
    </source>
</evidence>
<dbReference type="OrthoDB" id="9796012at2"/>
<accession>A0A158G345</accession>
<keyword evidence="2" id="KW-1185">Reference proteome</keyword>
<evidence type="ECO:0000313" key="1">
    <source>
        <dbReference type="EMBL" id="SAL26505.1"/>
    </source>
</evidence>
<comment type="caution">
    <text evidence="1">The sequence shown here is derived from an EMBL/GenBank/DDBJ whole genome shotgun (WGS) entry which is preliminary data.</text>
</comment>